<dbReference type="InterPro" id="IPR011001">
    <property type="entry name" value="Saposin-like"/>
</dbReference>
<reference evidence="5" key="1">
    <citation type="submission" date="2024-02" db="UniProtKB">
        <authorList>
            <consortium name="WormBaseParasite"/>
        </authorList>
    </citation>
    <scope>IDENTIFICATION</scope>
</reference>
<evidence type="ECO:0000313" key="4">
    <source>
        <dbReference type="Proteomes" id="UP000887575"/>
    </source>
</evidence>
<organism evidence="4 5">
    <name type="scientific">Mesorhabditis belari</name>
    <dbReference type="NCBI Taxonomy" id="2138241"/>
    <lineage>
        <taxon>Eukaryota</taxon>
        <taxon>Metazoa</taxon>
        <taxon>Ecdysozoa</taxon>
        <taxon>Nematoda</taxon>
        <taxon>Chromadorea</taxon>
        <taxon>Rhabditida</taxon>
        <taxon>Rhabditina</taxon>
        <taxon>Rhabditomorpha</taxon>
        <taxon>Rhabditoidea</taxon>
        <taxon>Rhabditidae</taxon>
        <taxon>Mesorhabditinae</taxon>
        <taxon>Mesorhabditis</taxon>
    </lineage>
</organism>
<sequence>MKLLIALAATLVCVFGQNTYPPVDGCSMCQYLLNQALGHLKNGYSKDDLLQELYSDCQTLQKVYGPDNVAQCMAGAKQYLDMIYTDLQGGKSVMQTCIDVGDCDGSKAKGVFKY</sequence>
<accession>A0AAF3FKJ5</accession>
<dbReference type="Proteomes" id="UP000887575">
    <property type="component" value="Unassembled WGS sequence"/>
</dbReference>
<feature type="signal peptide" evidence="2">
    <location>
        <begin position="1"/>
        <end position="16"/>
    </location>
</feature>
<keyword evidence="4" id="KW-1185">Reference proteome</keyword>
<proteinExistence type="predicted"/>
<protein>
    <submittedName>
        <fullName evidence="5">Saposin B-type domain-containing protein</fullName>
    </submittedName>
</protein>
<name>A0AAF3FKJ5_9BILA</name>
<dbReference type="WBParaSite" id="MBELARI_LOCUS7648">
    <property type="protein sequence ID" value="MBELARI_LOCUS7648"/>
    <property type="gene ID" value="MBELARI_LOCUS7648"/>
</dbReference>
<dbReference type="SUPFAM" id="SSF47862">
    <property type="entry name" value="Saposin"/>
    <property type="match status" value="1"/>
</dbReference>
<evidence type="ECO:0000256" key="2">
    <source>
        <dbReference type="SAM" id="SignalP"/>
    </source>
</evidence>
<feature type="chain" id="PRO_5041933095" evidence="2">
    <location>
        <begin position="17"/>
        <end position="114"/>
    </location>
</feature>
<keyword evidence="1" id="KW-1015">Disulfide bond</keyword>
<evidence type="ECO:0000259" key="3">
    <source>
        <dbReference type="PROSITE" id="PS50015"/>
    </source>
</evidence>
<evidence type="ECO:0000313" key="5">
    <source>
        <dbReference type="WBParaSite" id="MBELARI_LOCUS7648"/>
    </source>
</evidence>
<evidence type="ECO:0000256" key="1">
    <source>
        <dbReference type="ARBA" id="ARBA00023157"/>
    </source>
</evidence>
<dbReference type="InterPro" id="IPR008139">
    <property type="entry name" value="SaposinB_dom"/>
</dbReference>
<dbReference type="PROSITE" id="PS50015">
    <property type="entry name" value="SAP_B"/>
    <property type="match status" value="1"/>
</dbReference>
<dbReference type="AlphaFoldDB" id="A0AAF3FKJ5"/>
<dbReference type="Gene3D" id="1.10.225.10">
    <property type="entry name" value="Saposin-like"/>
    <property type="match status" value="1"/>
</dbReference>
<feature type="domain" description="Saposin B-type" evidence="3">
    <location>
        <begin position="22"/>
        <end position="107"/>
    </location>
</feature>
<keyword evidence="2" id="KW-0732">Signal</keyword>